<evidence type="ECO:0000256" key="1">
    <source>
        <dbReference type="ARBA" id="ARBA00004496"/>
    </source>
</evidence>
<comment type="subcellular location">
    <subcellularLocation>
        <location evidence="1">Cytoplasm</location>
    </subcellularLocation>
</comment>
<dbReference type="SUPFAM" id="SSF50952">
    <property type="entry name" value="Soluble quinoprotein glucose dehydrogenase"/>
    <property type="match status" value="1"/>
</dbReference>
<dbReference type="EMBL" id="JTDY01000364">
    <property type="protein sequence ID" value="KOB77524.1"/>
    <property type="molecule type" value="Genomic_DNA"/>
</dbReference>
<keyword evidence="2" id="KW-0963">Cytoplasm</keyword>
<sequence>MENIEDFMIVPPHLNAEAYRNDTSGNGIVSYLDYIKIHPDGTALVGSSEITGRYWDGGASVFSKVADGKTIEAYEKRSINLNSGTADGCFVLICEDSGAVSIWSKTEDNPWQEWMEDKSVAEHDDGALAVDCLSPGKEYVTVGADGNAKVGMVWPVT</sequence>
<accession>A0A0L7LQ45</accession>
<keyword evidence="4" id="KW-1185">Reference proteome</keyword>
<dbReference type="InterPro" id="IPR052139">
    <property type="entry name" value="Methylosome_Comp_WDR77"/>
</dbReference>
<protein>
    <submittedName>
        <fullName evidence="3">Putative Methylosome protein</fullName>
    </submittedName>
</protein>
<comment type="caution">
    <text evidence="3">The sequence shown here is derived from an EMBL/GenBank/DDBJ whole genome shotgun (WGS) entry which is preliminary data.</text>
</comment>
<dbReference type="GO" id="GO:0007309">
    <property type="term" value="P:oocyte axis specification"/>
    <property type="evidence" value="ECO:0007669"/>
    <property type="project" value="TreeGrafter"/>
</dbReference>
<organism evidence="3 4">
    <name type="scientific">Operophtera brumata</name>
    <name type="common">Winter moth</name>
    <name type="synonym">Phalaena brumata</name>
    <dbReference type="NCBI Taxonomy" id="104452"/>
    <lineage>
        <taxon>Eukaryota</taxon>
        <taxon>Metazoa</taxon>
        <taxon>Ecdysozoa</taxon>
        <taxon>Arthropoda</taxon>
        <taxon>Hexapoda</taxon>
        <taxon>Insecta</taxon>
        <taxon>Pterygota</taxon>
        <taxon>Neoptera</taxon>
        <taxon>Endopterygota</taxon>
        <taxon>Lepidoptera</taxon>
        <taxon>Glossata</taxon>
        <taxon>Ditrysia</taxon>
        <taxon>Geometroidea</taxon>
        <taxon>Geometridae</taxon>
        <taxon>Larentiinae</taxon>
        <taxon>Operophtera</taxon>
    </lineage>
</organism>
<dbReference type="Proteomes" id="UP000037510">
    <property type="component" value="Unassembled WGS sequence"/>
</dbReference>
<evidence type="ECO:0000256" key="2">
    <source>
        <dbReference type="ARBA" id="ARBA00022490"/>
    </source>
</evidence>
<dbReference type="PANTHER" id="PTHR46853">
    <property type="entry name" value="METHYLOSOME PROTEIN 50"/>
    <property type="match status" value="1"/>
</dbReference>
<dbReference type="GO" id="GO:0034709">
    <property type="term" value="C:methylosome"/>
    <property type="evidence" value="ECO:0007669"/>
    <property type="project" value="TreeGrafter"/>
</dbReference>
<dbReference type="InterPro" id="IPR011041">
    <property type="entry name" value="Quinoprot_gluc/sorb_DH_b-prop"/>
</dbReference>
<dbReference type="AlphaFoldDB" id="A0A0L7LQ45"/>
<dbReference type="InterPro" id="IPR015943">
    <property type="entry name" value="WD40/YVTN_repeat-like_dom_sf"/>
</dbReference>
<proteinExistence type="predicted"/>
<dbReference type="PANTHER" id="PTHR46853:SF1">
    <property type="entry name" value="METHYLOSOME PROTEIN 50"/>
    <property type="match status" value="1"/>
</dbReference>
<reference evidence="3 4" key="1">
    <citation type="journal article" date="2015" name="Genome Biol. Evol.">
        <title>The genome of winter moth (Operophtera brumata) provides a genomic perspective on sexual dimorphism and phenology.</title>
        <authorList>
            <person name="Derks M.F."/>
            <person name="Smit S."/>
            <person name="Salis L."/>
            <person name="Schijlen E."/>
            <person name="Bossers A."/>
            <person name="Mateman C."/>
            <person name="Pijl A.S."/>
            <person name="de Ridder D."/>
            <person name="Groenen M.A."/>
            <person name="Visser M.E."/>
            <person name="Megens H.J."/>
        </authorList>
    </citation>
    <scope>NUCLEOTIDE SEQUENCE [LARGE SCALE GENOMIC DNA]</scope>
    <source>
        <strain evidence="3">WM2013NL</strain>
        <tissue evidence="3">Head and thorax</tissue>
    </source>
</reference>
<dbReference type="Gene3D" id="2.130.10.10">
    <property type="entry name" value="YVTN repeat-like/Quinoprotein amine dehydrogenase"/>
    <property type="match status" value="1"/>
</dbReference>
<evidence type="ECO:0000313" key="3">
    <source>
        <dbReference type="EMBL" id="KOB77524.1"/>
    </source>
</evidence>
<gene>
    <name evidence="3" type="ORF">OBRU01_03988</name>
</gene>
<name>A0A0L7LQ45_OPEBR</name>
<evidence type="ECO:0000313" key="4">
    <source>
        <dbReference type="Proteomes" id="UP000037510"/>
    </source>
</evidence>